<name>A0A8I0MTE4_9GAMM</name>
<dbReference type="PANTHER" id="PTHR28008">
    <property type="entry name" value="DOMAIN PROTEIN, PUTATIVE (AFU_ORTHOLOGUE AFUA_3G10980)-RELATED"/>
    <property type="match status" value="1"/>
</dbReference>
<keyword evidence="1" id="KW-0472">Membrane</keyword>
<feature type="transmembrane region" description="Helical" evidence="1">
    <location>
        <begin position="12"/>
        <end position="29"/>
    </location>
</feature>
<feature type="transmembrane region" description="Helical" evidence="1">
    <location>
        <begin position="64"/>
        <end position="82"/>
    </location>
</feature>
<sequence>MSPRLFPHVDKVAHFGVFFILAFISHHAFKFKVWFHLLLLSLYGAGIEWMQDSLPYRQASTADFIADVAGAISYFVLFYFWARWRKKQHG</sequence>
<dbReference type="InterPro" id="IPR006976">
    <property type="entry name" value="VanZ-like"/>
</dbReference>
<dbReference type="NCBIfam" id="NF037970">
    <property type="entry name" value="vanZ_1"/>
    <property type="match status" value="1"/>
</dbReference>
<dbReference type="PANTHER" id="PTHR28008:SF1">
    <property type="entry name" value="DOMAIN PROTEIN, PUTATIVE (AFU_ORTHOLOGUE AFUA_3G10980)-RELATED"/>
    <property type="match status" value="1"/>
</dbReference>
<dbReference type="EMBL" id="AQHF01000019">
    <property type="protein sequence ID" value="MBE0345056.1"/>
    <property type="molecule type" value="Genomic_DNA"/>
</dbReference>
<dbReference type="Proteomes" id="UP000660708">
    <property type="component" value="Unassembled WGS sequence"/>
</dbReference>
<comment type="caution">
    <text evidence="3">The sequence shown here is derived from an EMBL/GenBank/DDBJ whole genome shotgun (WGS) entry which is preliminary data.</text>
</comment>
<feature type="domain" description="VanZ-like" evidence="2">
    <location>
        <begin position="9"/>
        <end position="81"/>
    </location>
</feature>
<protein>
    <recommendedName>
        <fullName evidence="2">VanZ-like domain-containing protein</fullName>
    </recommendedName>
</protein>
<gene>
    <name evidence="3" type="ORF">PPEP_a3399</name>
</gene>
<dbReference type="Pfam" id="PF04892">
    <property type="entry name" value="VanZ"/>
    <property type="match status" value="1"/>
</dbReference>
<evidence type="ECO:0000256" key="1">
    <source>
        <dbReference type="SAM" id="Phobius"/>
    </source>
</evidence>
<proteinExistence type="predicted"/>
<dbReference type="AlphaFoldDB" id="A0A8I0MTE4"/>
<keyword evidence="1" id="KW-0812">Transmembrane</keyword>
<keyword evidence="1" id="KW-1133">Transmembrane helix</keyword>
<evidence type="ECO:0000313" key="3">
    <source>
        <dbReference type="EMBL" id="MBE0345056.1"/>
    </source>
</evidence>
<evidence type="ECO:0000259" key="2">
    <source>
        <dbReference type="Pfam" id="PF04892"/>
    </source>
</evidence>
<keyword evidence="4" id="KW-1185">Reference proteome</keyword>
<organism evidence="3 4">
    <name type="scientific">Pseudoalteromonas peptidolytica F12-50-A1</name>
    <dbReference type="NCBI Taxonomy" id="1315280"/>
    <lineage>
        <taxon>Bacteria</taxon>
        <taxon>Pseudomonadati</taxon>
        <taxon>Pseudomonadota</taxon>
        <taxon>Gammaproteobacteria</taxon>
        <taxon>Alteromonadales</taxon>
        <taxon>Pseudoalteromonadaceae</taxon>
        <taxon>Pseudoalteromonas</taxon>
    </lineage>
</organism>
<accession>A0A8I0MTE4</accession>
<evidence type="ECO:0000313" key="4">
    <source>
        <dbReference type="Proteomes" id="UP000660708"/>
    </source>
</evidence>
<reference evidence="3 4" key="1">
    <citation type="submission" date="2015-06" db="EMBL/GenBank/DDBJ databases">
        <title>Genome sequence of Pseudoalteromonas peptidolytica.</title>
        <authorList>
            <person name="Xie B.-B."/>
            <person name="Rong J.-C."/>
            <person name="Qin Q.-L."/>
            <person name="Zhang Y.-Z."/>
        </authorList>
    </citation>
    <scope>NUCLEOTIDE SEQUENCE [LARGE SCALE GENOMIC DNA]</scope>
    <source>
        <strain evidence="3 4">F12-50-A1</strain>
    </source>
</reference>